<dbReference type="AlphaFoldDB" id="A0A820H290"/>
<feature type="chain" id="PRO_5032389186" evidence="1">
    <location>
        <begin position="19"/>
        <end position="69"/>
    </location>
</feature>
<keyword evidence="1" id="KW-0732">Signal</keyword>
<evidence type="ECO:0000313" key="3">
    <source>
        <dbReference type="Proteomes" id="UP000663881"/>
    </source>
</evidence>
<protein>
    <submittedName>
        <fullName evidence="2">Uncharacterized protein</fullName>
    </submittedName>
</protein>
<evidence type="ECO:0000256" key="1">
    <source>
        <dbReference type="SAM" id="SignalP"/>
    </source>
</evidence>
<gene>
    <name evidence="2" type="ORF">OKA104_LOCUS45550</name>
</gene>
<comment type="caution">
    <text evidence="2">The sequence shown here is derived from an EMBL/GenBank/DDBJ whole genome shotgun (WGS) entry which is preliminary data.</text>
</comment>
<proteinExistence type="predicted"/>
<name>A0A820H290_9BILA</name>
<sequence>MFGIHLFGLFKLMKTILYRLTFDQKQSQKSKSKDKKRVTNAKEQYETIEKIISVQKTFQEEKKNIEKHS</sequence>
<dbReference type="EMBL" id="CAJOAY010015292">
    <property type="protein sequence ID" value="CAF4288023.1"/>
    <property type="molecule type" value="Genomic_DNA"/>
</dbReference>
<feature type="signal peptide" evidence="1">
    <location>
        <begin position="1"/>
        <end position="18"/>
    </location>
</feature>
<dbReference type="Proteomes" id="UP000663881">
    <property type="component" value="Unassembled WGS sequence"/>
</dbReference>
<organism evidence="2 3">
    <name type="scientific">Adineta steineri</name>
    <dbReference type="NCBI Taxonomy" id="433720"/>
    <lineage>
        <taxon>Eukaryota</taxon>
        <taxon>Metazoa</taxon>
        <taxon>Spiralia</taxon>
        <taxon>Gnathifera</taxon>
        <taxon>Rotifera</taxon>
        <taxon>Eurotatoria</taxon>
        <taxon>Bdelloidea</taxon>
        <taxon>Adinetida</taxon>
        <taxon>Adinetidae</taxon>
        <taxon>Adineta</taxon>
    </lineage>
</organism>
<evidence type="ECO:0000313" key="2">
    <source>
        <dbReference type="EMBL" id="CAF4288023.1"/>
    </source>
</evidence>
<accession>A0A820H290</accession>
<reference evidence="2" key="1">
    <citation type="submission" date="2021-02" db="EMBL/GenBank/DDBJ databases">
        <authorList>
            <person name="Nowell W R."/>
        </authorList>
    </citation>
    <scope>NUCLEOTIDE SEQUENCE</scope>
</reference>